<dbReference type="InterPro" id="IPR018060">
    <property type="entry name" value="HTH_AraC"/>
</dbReference>
<evidence type="ECO:0000259" key="4">
    <source>
        <dbReference type="PROSITE" id="PS01124"/>
    </source>
</evidence>
<dbReference type="PROSITE" id="PS00041">
    <property type="entry name" value="HTH_ARAC_FAMILY_1"/>
    <property type="match status" value="1"/>
</dbReference>
<dbReference type="InterPro" id="IPR018062">
    <property type="entry name" value="HTH_AraC-typ_CS"/>
</dbReference>
<dbReference type="SUPFAM" id="SSF52317">
    <property type="entry name" value="Class I glutamine amidotransferase-like"/>
    <property type="match status" value="1"/>
</dbReference>
<sequence length="380" mass="41649">MTGSTDGDAVGQAARPYRVGFLLIENYTLMALASGIEPLRMANQLTGSELYTWQLLSADGQPVNASDGVTLMPDAAVGDSHDFDLVLVVAGIDVTQSFSSGEVSWLRSLGRKQVALGALCTGAYVLASAGLLDDYGCSAHWECLAALQEGFPRVHCNNRLFTIDRDRMTCTGGEVPLHMMLHLLCRRHGQPLADAISDMFVCERIREDSEQQPVPLRHQLAVAQPKLAEVAQLMEANIEEPIELRELAQLAGISRRQLERLFFKHLGCTPSRYYLKLRLDRARRLLKQTSCSIVEIASMCGFVSATHFSRCYRKYMGAPPRSARANVRTAPSLNQSTPVQAFELRSPASEALQRARAEPTFGVFTYTPVPDDPDSGSGTG</sequence>
<evidence type="ECO:0000256" key="1">
    <source>
        <dbReference type="ARBA" id="ARBA00023015"/>
    </source>
</evidence>
<dbReference type="Pfam" id="PF12833">
    <property type="entry name" value="HTH_18"/>
    <property type="match status" value="1"/>
</dbReference>
<comment type="caution">
    <text evidence="5">The sequence shown here is derived from an EMBL/GenBank/DDBJ whole genome shotgun (WGS) entry which is preliminary data.</text>
</comment>
<dbReference type="RefSeq" id="WP_131481361.1">
    <property type="nucleotide sequence ID" value="NZ_SJDL01000012.1"/>
</dbReference>
<dbReference type="SUPFAM" id="SSF46689">
    <property type="entry name" value="Homeodomain-like"/>
    <property type="match status" value="2"/>
</dbReference>
<dbReference type="InterPro" id="IPR029062">
    <property type="entry name" value="Class_I_gatase-like"/>
</dbReference>
<dbReference type="PANTHER" id="PTHR43130:SF3">
    <property type="entry name" value="HTH-TYPE TRANSCRIPTIONAL REGULATOR RV1931C"/>
    <property type="match status" value="1"/>
</dbReference>
<evidence type="ECO:0000256" key="3">
    <source>
        <dbReference type="ARBA" id="ARBA00023163"/>
    </source>
</evidence>
<feature type="domain" description="HTH araC/xylS-type" evidence="4">
    <location>
        <begin position="228"/>
        <end position="326"/>
    </location>
</feature>
<evidence type="ECO:0000256" key="2">
    <source>
        <dbReference type="ARBA" id="ARBA00023125"/>
    </source>
</evidence>
<dbReference type="Gene3D" id="1.10.10.60">
    <property type="entry name" value="Homeodomain-like"/>
    <property type="match status" value="2"/>
</dbReference>
<reference evidence="5 6" key="1">
    <citation type="submission" date="2019-02" db="EMBL/GenBank/DDBJ databases">
        <title>Marinobacter halodurans sp. nov., a marine bacterium isolated from sea tidal flat.</title>
        <authorList>
            <person name="Yoo Y."/>
            <person name="Lee D.W."/>
            <person name="Kim B.S."/>
            <person name="Kim J.-J."/>
        </authorList>
    </citation>
    <scope>NUCLEOTIDE SEQUENCE [LARGE SCALE GENOMIC DNA]</scope>
    <source>
        <strain evidence="5 6">YJ-S3-2</strain>
    </source>
</reference>
<accession>A0ABY1ZN65</accession>
<dbReference type="CDD" id="cd03136">
    <property type="entry name" value="GATase1_AraC_ArgR_like"/>
    <property type="match status" value="1"/>
</dbReference>
<dbReference type="InterPro" id="IPR002818">
    <property type="entry name" value="DJ-1/PfpI"/>
</dbReference>
<gene>
    <name evidence="5" type="ORF">EZI54_09530</name>
</gene>
<dbReference type="PANTHER" id="PTHR43130">
    <property type="entry name" value="ARAC-FAMILY TRANSCRIPTIONAL REGULATOR"/>
    <property type="match status" value="1"/>
</dbReference>
<evidence type="ECO:0000313" key="5">
    <source>
        <dbReference type="EMBL" id="TBW56179.1"/>
    </source>
</evidence>
<keyword evidence="6" id="KW-1185">Reference proteome</keyword>
<keyword evidence="1" id="KW-0805">Transcription regulation</keyword>
<organism evidence="5 6">
    <name type="scientific">Marinobacter halodurans</name>
    <dbReference type="NCBI Taxonomy" id="2528979"/>
    <lineage>
        <taxon>Bacteria</taxon>
        <taxon>Pseudomonadati</taxon>
        <taxon>Pseudomonadota</taxon>
        <taxon>Gammaproteobacteria</taxon>
        <taxon>Pseudomonadales</taxon>
        <taxon>Marinobacteraceae</taxon>
        <taxon>Marinobacter</taxon>
    </lineage>
</organism>
<evidence type="ECO:0000313" key="6">
    <source>
        <dbReference type="Proteomes" id="UP000313645"/>
    </source>
</evidence>
<dbReference type="Proteomes" id="UP000313645">
    <property type="component" value="Unassembled WGS sequence"/>
</dbReference>
<keyword evidence="2" id="KW-0238">DNA-binding</keyword>
<protein>
    <submittedName>
        <fullName evidence="5">GlxA family transcriptional regulator</fullName>
    </submittedName>
</protein>
<dbReference type="SMART" id="SM00342">
    <property type="entry name" value="HTH_ARAC"/>
    <property type="match status" value="1"/>
</dbReference>
<dbReference type="Gene3D" id="3.40.50.880">
    <property type="match status" value="1"/>
</dbReference>
<proteinExistence type="predicted"/>
<dbReference type="PROSITE" id="PS01124">
    <property type="entry name" value="HTH_ARAC_FAMILY_2"/>
    <property type="match status" value="1"/>
</dbReference>
<dbReference type="InterPro" id="IPR052158">
    <property type="entry name" value="INH-QAR"/>
</dbReference>
<dbReference type="InterPro" id="IPR009057">
    <property type="entry name" value="Homeodomain-like_sf"/>
</dbReference>
<name>A0ABY1ZN65_9GAMM</name>
<dbReference type="Pfam" id="PF01965">
    <property type="entry name" value="DJ-1_PfpI"/>
    <property type="match status" value="1"/>
</dbReference>
<keyword evidence="3" id="KW-0804">Transcription</keyword>
<dbReference type="EMBL" id="SJDL01000012">
    <property type="protein sequence ID" value="TBW56179.1"/>
    <property type="molecule type" value="Genomic_DNA"/>
</dbReference>